<keyword evidence="5" id="KW-1185">Reference proteome</keyword>
<dbReference type="RefSeq" id="WP_322609013.1">
    <property type="nucleotide sequence ID" value="NZ_JARVCO010000010.1"/>
</dbReference>
<dbReference type="Gene3D" id="1.25.10.10">
    <property type="entry name" value="Leucine-rich Repeat Variant"/>
    <property type="match status" value="1"/>
</dbReference>
<name>A0ABU5MYE7_9BACT</name>
<evidence type="ECO:0000256" key="2">
    <source>
        <dbReference type="ARBA" id="ARBA00022801"/>
    </source>
</evidence>
<dbReference type="SUPFAM" id="SSF53649">
    <property type="entry name" value="Alkaline phosphatase-like"/>
    <property type="match status" value="1"/>
</dbReference>
<comment type="similarity">
    <text evidence="1">Belongs to the sulfatase family.</text>
</comment>
<dbReference type="CDD" id="cd16027">
    <property type="entry name" value="SGSH"/>
    <property type="match status" value="1"/>
</dbReference>
<dbReference type="Gene3D" id="3.40.720.10">
    <property type="entry name" value="Alkaline Phosphatase, subunit A"/>
    <property type="match status" value="1"/>
</dbReference>
<dbReference type="InterPro" id="IPR017850">
    <property type="entry name" value="Alkaline_phosphatase_core_sf"/>
</dbReference>
<feature type="domain" description="Sulfatase N-terminal" evidence="3">
    <location>
        <begin position="23"/>
        <end position="298"/>
    </location>
</feature>
<evidence type="ECO:0000259" key="3">
    <source>
        <dbReference type="Pfam" id="PF00884"/>
    </source>
</evidence>
<keyword evidence="2" id="KW-0378">Hydrolase</keyword>
<dbReference type="InterPro" id="IPR000917">
    <property type="entry name" value="Sulfatase_N"/>
</dbReference>
<gene>
    <name evidence="4" type="ORF">P9H32_11395</name>
</gene>
<comment type="caution">
    <text evidence="4">The sequence shown here is derived from an EMBL/GenBank/DDBJ whole genome shotgun (WGS) entry which is preliminary data.</text>
</comment>
<dbReference type="InterPro" id="IPR011989">
    <property type="entry name" value="ARM-like"/>
</dbReference>
<organism evidence="4 5">
    <name type="scientific">Pontiella agarivorans</name>
    <dbReference type="NCBI Taxonomy" id="3038953"/>
    <lineage>
        <taxon>Bacteria</taxon>
        <taxon>Pseudomonadati</taxon>
        <taxon>Kiritimatiellota</taxon>
        <taxon>Kiritimatiellia</taxon>
        <taxon>Kiritimatiellales</taxon>
        <taxon>Pontiellaceae</taxon>
        <taxon>Pontiella</taxon>
    </lineage>
</organism>
<protein>
    <submittedName>
        <fullName evidence="4">Sulfatase-like hydrolase/transferase</fullName>
    </submittedName>
</protein>
<dbReference type="Proteomes" id="UP001290861">
    <property type="component" value="Unassembled WGS sequence"/>
</dbReference>
<dbReference type="EMBL" id="JARVCO010000010">
    <property type="protein sequence ID" value="MDZ8119229.1"/>
    <property type="molecule type" value="Genomic_DNA"/>
</dbReference>
<dbReference type="InterPro" id="IPR016024">
    <property type="entry name" value="ARM-type_fold"/>
</dbReference>
<dbReference type="Pfam" id="PF00884">
    <property type="entry name" value="Sulfatase"/>
    <property type="match status" value="1"/>
</dbReference>
<proteinExistence type="inferred from homology"/>
<sequence length="616" mass="69914">MKRVLAVAAVMAVISVFGKAERPNMVWLVSEDNSADWLRLYNPNGAPMPNVEKLARHGLVFNQAFSCAPVCSVARSTIISGCYAPRLGVQYHRNEKPVPMPENLKMFPWYLRQAGYYTSNNAKEDYNFLPSEKKGVWDESSGKASYRKRAAGQPFFHVQNYYITHEGQLHFKDLTQKTETDPAQVKLYPYHPDTETFRYTYARYLDNHRKLDEQMGGFIQMLEDDGLLDDTFIFYYGDHGGVLPRGKGYVYNNGLHVPMVVYVPKNWTHLVPAARGSRIGGFVQFVDLSATVLNLAGVKIPEEIDGRPFLGEGVTLAELNARDTAFGYADRFDEKYDLVRTVRKGDFKYMRNYQPFNFDGLYNFYRYKMLAYKEWRELYLAGELNPLQSRFFEPRPAECLYDLSKDPDELYNLAGDPKYHSKLAELRSLLQGQVKSMPDLSFIPESQFLKEGSGNPVQYGQEHLQEIAELVDIADLSLRPFPEIRESLRAALESSNPWKRYWGLVVCSSFGTQALECTEKAVALAASDPEGLVRVRAAEFLGLTGGGDPVPVIMQALRETEDPVEVNLMLNTVVLLQDAKGVEFKLAEFADASWAQDEKLQSGRRMEYLLGSGKSF</sequence>
<evidence type="ECO:0000313" key="5">
    <source>
        <dbReference type="Proteomes" id="UP001290861"/>
    </source>
</evidence>
<dbReference type="PANTHER" id="PTHR42693">
    <property type="entry name" value="ARYLSULFATASE FAMILY MEMBER"/>
    <property type="match status" value="1"/>
</dbReference>
<reference evidence="4 5" key="1">
    <citation type="journal article" date="2024" name="Appl. Environ. Microbiol.">
        <title>Pontiella agarivorans sp. nov., a novel marine anaerobic bacterium capable of degrading macroalgal polysaccharides and fixing nitrogen.</title>
        <authorList>
            <person name="Liu N."/>
            <person name="Kivenson V."/>
            <person name="Peng X."/>
            <person name="Cui Z."/>
            <person name="Lankiewicz T.S."/>
            <person name="Gosselin K.M."/>
            <person name="English C.J."/>
            <person name="Blair E.M."/>
            <person name="O'Malley M.A."/>
            <person name="Valentine D.L."/>
        </authorList>
    </citation>
    <scope>NUCLEOTIDE SEQUENCE [LARGE SCALE GENOMIC DNA]</scope>
    <source>
        <strain evidence="4 5">NLcol2</strain>
    </source>
</reference>
<evidence type="ECO:0000256" key="1">
    <source>
        <dbReference type="ARBA" id="ARBA00008779"/>
    </source>
</evidence>
<dbReference type="InterPro" id="IPR050738">
    <property type="entry name" value="Sulfatase"/>
</dbReference>
<evidence type="ECO:0000313" key="4">
    <source>
        <dbReference type="EMBL" id="MDZ8119229.1"/>
    </source>
</evidence>
<dbReference type="SUPFAM" id="SSF48371">
    <property type="entry name" value="ARM repeat"/>
    <property type="match status" value="1"/>
</dbReference>
<accession>A0ABU5MYE7</accession>
<dbReference type="PANTHER" id="PTHR42693:SF53">
    <property type="entry name" value="ENDO-4-O-SULFATASE"/>
    <property type="match status" value="1"/>
</dbReference>